<accession>A0ABQ6FLJ1</accession>
<evidence type="ECO:0000256" key="4">
    <source>
        <dbReference type="ARBA" id="ARBA00023136"/>
    </source>
</evidence>
<evidence type="ECO:0000313" key="7">
    <source>
        <dbReference type="Proteomes" id="UP001344906"/>
    </source>
</evidence>
<evidence type="ECO:0008006" key="8">
    <source>
        <dbReference type="Google" id="ProtNLM"/>
    </source>
</evidence>
<dbReference type="Proteomes" id="UP001344906">
    <property type="component" value="Unassembled WGS sequence"/>
</dbReference>
<organism evidence="6 7">
    <name type="scientific">Dictyobacter halimunensis</name>
    <dbReference type="NCBI Taxonomy" id="3026934"/>
    <lineage>
        <taxon>Bacteria</taxon>
        <taxon>Bacillati</taxon>
        <taxon>Chloroflexota</taxon>
        <taxon>Ktedonobacteria</taxon>
        <taxon>Ktedonobacterales</taxon>
        <taxon>Dictyobacteraceae</taxon>
        <taxon>Dictyobacter</taxon>
    </lineage>
</organism>
<dbReference type="InterPro" id="IPR036259">
    <property type="entry name" value="MFS_trans_sf"/>
</dbReference>
<sequence length="166" mass="17391">MNGWSGVYLHDTVRTDLGFAALGYTIYTCMMTAGRLMADAFVARVGARWFVRCAALFVIGGMSLVLLFATALMTLIGYGLLGLGVAGIAPIVLREVGHRGSGKQAGPAIAAVTTLGYFGSLCGPALIGWLAQLSTLRLALGLILISSCFIALFAGQLTGGHLHRER</sequence>
<dbReference type="InterPro" id="IPR051788">
    <property type="entry name" value="MFS_Transporter"/>
</dbReference>
<evidence type="ECO:0000256" key="3">
    <source>
        <dbReference type="ARBA" id="ARBA00022989"/>
    </source>
</evidence>
<evidence type="ECO:0000256" key="5">
    <source>
        <dbReference type="SAM" id="Phobius"/>
    </source>
</evidence>
<keyword evidence="4 5" id="KW-0472">Membrane</keyword>
<dbReference type="EMBL" id="BSRI01000001">
    <property type="protein sequence ID" value="GLV53408.1"/>
    <property type="molecule type" value="Genomic_DNA"/>
</dbReference>
<dbReference type="Gene3D" id="1.20.1250.20">
    <property type="entry name" value="MFS general substrate transporter like domains"/>
    <property type="match status" value="1"/>
</dbReference>
<reference evidence="6 7" key="1">
    <citation type="submission" date="2023-02" db="EMBL/GenBank/DDBJ databases">
        <title>Dictyobacter halimunensis sp. nov., a new member of the class Ktedonobacteria from forest soil in a geothermal area.</title>
        <authorList>
            <person name="Rachmania M.K."/>
            <person name="Ningsih F."/>
            <person name="Sakai Y."/>
            <person name="Yabe S."/>
            <person name="Yokota A."/>
            <person name="Sjamsuridzal W."/>
        </authorList>
    </citation>
    <scope>NUCLEOTIDE SEQUENCE [LARGE SCALE GENOMIC DNA]</scope>
    <source>
        <strain evidence="6 7">S3.2.2.5</strain>
    </source>
</reference>
<feature type="transmembrane region" description="Helical" evidence="5">
    <location>
        <begin position="17"/>
        <end position="37"/>
    </location>
</feature>
<comment type="caution">
    <text evidence="6">The sequence shown here is derived from an EMBL/GenBank/DDBJ whole genome shotgun (WGS) entry which is preliminary data.</text>
</comment>
<feature type="transmembrane region" description="Helical" evidence="5">
    <location>
        <begin position="75"/>
        <end position="93"/>
    </location>
</feature>
<comment type="subcellular location">
    <subcellularLocation>
        <location evidence="1">Membrane</location>
        <topology evidence="1">Multi-pass membrane protein</topology>
    </subcellularLocation>
</comment>
<feature type="transmembrane region" description="Helical" evidence="5">
    <location>
        <begin position="136"/>
        <end position="157"/>
    </location>
</feature>
<dbReference type="PANTHER" id="PTHR23514:SF13">
    <property type="entry name" value="INNER MEMBRANE PROTEIN YBJJ"/>
    <property type="match status" value="1"/>
</dbReference>
<evidence type="ECO:0000256" key="1">
    <source>
        <dbReference type="ARBA" id="ARBA00004141"/>
    </source>
</evidence>
<name>A0ABQ6FLJ1_9CHLR</name>
<feature type="transmembrane region" description="Helical" evidence="5">
    <location>
        <begin position="49"/>
        <end position="69"/>
    </location>
</feature>
<evidence type="ECO:0000256" key="2">
    <source>
        <dbReference type="ARBA" id="ARBA00022692"/>
    </source>
</evidence>
<evidence type="ECO:0000313" key="6">
    <source>
        <dbReference type="EMBL" id="GLV53408.1"/>
    </source>
</evidence>
<keyword evidence="3 5" id="KW-1133">Transmembrane helix</keyword>
<keyword evidence="7" id="KW-1185">Reference proteome</keyword>
<dbReference type="PANTHER" id="PTHR23514">
    <property type="entry name" value="BYPASS OF STOP CODON PROTEIN 6"/>
    <property type="match status" value="1"/>
</dbReference>
<proteinExistence type="predicted"/>
<dbReference type="SUPFAM" id="SSF103473">
    <property type="entry name" value="MFS general substrate transporter"/>
    <property type="match status" value="1"/>
</dbReference>
<protein>
    <recommendedName>
        <fullName evidence="8">Major facilitator superfamily (MFS) profile domain-containing protein</fullName>
    </recommendedName>
</protein>
<keyword evidence="2 5" id="KW-0812">Transmembrane</keyword>
<feature type="transmembrane region" description="Helical" evidence="5">
    <location>
        <begin position="105"/>
        <end position="130"/>
    </location>
</feature>
<gene>
    <name evidence="6" type="ORF">KDH_02620</name>
</gene>